<dbReference type="SUPFAM" id="SSF55781">
    <property type="entry name" value="GAF domain-like"/>
    <property type="match status" value="1"/>
</dbReference>
<evidence type="ECO:0000313" key="3">
    <source>
        <dbReference type="Proteomes" id="UP000175989"/>
    </source>
</evidence>
<dbReference type="SMART" id="SM00065">
    <property type="entry name" value="GAF"/>
    <property type="match status" value="1"/>
</dbReference>
<dbReference type="Pfam" id="PF01590">
    <property type="entry name" value="GAF"/>
    <property type="match status" value="1"/>
</dbReference>
<feature type="domain" description="EAL" evidence="1">
    <location>
        <begin position="332"/>
        <end position="586"/>
    </location>
</feature>
<sequence>MTISCHTTEAQRLDALHKLNILDTPPSEAFDRITRMAARLFNLPIAAVSLTDTDRQWFKSRVGVDHWSIPRVKAPCGNVADNSDLLIIPDLHDDAYFRDSPLAAGGIRYYAGAPLVTADGHCLGAMCVLGTEPRDTTPEELTMLCDLAAMVMSQIEIMHALGRVDAISGLPNRNQFIEDFQDLQRDSAEGAERVAVLINLATPAQLAHAVRAMNPRYLDELVADAAAWIRAELGAGRKVYHVATTQFAILTTPGMSIDRYPPLLEAKLEHAIATVKTRFVATPTIGVVPFDISNTDALSVLRRGQSAVQDAIESGRSVAMYSAGEDQVYRRRFSLLNDFGEALESRNQLRLVFQPRIDIASGDCVGAEALLRWNHPTLGAIGPGEFMPIVERSRLAQAATTWVLNTALDQQLAWRHAGLVLQLSINVSALNLLEADFADRVVAGLKRRGLPHHCLELEITESAIMEHPAKAHATLDALAQAGIHLAIDDFGTGYSSLAYLQRMPADVVKIDQSFVRDIEHDQRQQGLVRAMISLSQELGHRVVAEGVENGAALAFLRSAGCDEAQGYLFARPLEVADFGRWHQRQAMQDAAPVLDVDTALEAVERAFAMRVPRVPCTVPSPRTLLAATRRRPLVR</sequence>
<organism evidence="2 3">
    <name type="scientific">Duganella phyllosphaerae</name>
    <dbReference type="NCBI Taxonomy" id="762836"/>
    <lineage>
        <taxon>Bacteria</taxon>
        <taxon>Pseudomonadati</taxon>
        <taxon>Pseudomonadota</taxon>
        <taxon>Betaproteobacteria</taxon>
        <taxon>Burkholderiales</taxon>
        <taxon>Oxalobacteraceae</taxon>
        <taxon>Telluria group</taxon>
        <taxon>Duganella</taxon>
    </lineage>
</organism>
<dbReference type="CDD" id="cd01948">
    <property type="entry name" value="EAL"/>
    <property type="match status" value="1"/>
</dbReference>
<evidence type="ECO:0000313" key="2">
    <source>
        <dbReference type="EMBL" id="OEZ98093.1"/>
    </source>
</evidence>
<keyword evidence="2" id="KW-0378">Hydrolase</keyword>
<dbReference type="InterPro" id="IPR050706">
    <property type="entry name" value="Cyclic-di-GMP_PDE-like"/>
</dbReference>
<dbReference type="Gene3D" id="3.30.70.270">
    <property type="match status" value="1"/>
</dbReference>
<dbReference type="InterPro" id="IPR001633">
    <property type="entry name" value="EAL_dom"/>
</dbReference>
<dbReference type="Gene3D" id="3.30.450.40">
    <property type="match status" value="1"/>
</dbReference>
<gene>
    <name evidence="2" type="primary">gmr_13</name>
    <name evidence="2" type="ORF">DUPY_33660</name>
</gene>
<accession>A0A1E7WHK5</accession>
<name>A0A1E7WHK5_9BURK</name>
<dbReference type="OrthoDB" id="9813903at2"/>
<dbReference type="RefSeq" id="WP_070249543.1">
    <property type="nucleotide sequence ID" value="NZ_LROM01000093.1"/>
</dbReference>
<protein>
    <submittedName>
        <fullName evidence="2">Cyclic di-GMP phosphodiesterase Gmr</fullName>
        <ecNumber evidence="2">3.1.4.52</ecNumber>
    </submittedName>
</protein>
<dbReference type="GO" id="GO:0071111">
    <property type="term" value="F:cyclic-guanylate-specific phosphodiesterase activity"/>
    <property type="evidence" value="ECO:0007669"/>
    <property type="project" value="UniProtKB-EC"/>
</dbReference>
<dbReference type="Gene3D" id="3.20.20.450">
    <property type="entry name" value="EAL domain"/>
    <property type="match status" value="1"/>
</dbReference>
<dbReference type="InterPro" id="IPR043128">
    <property type="entry name" value="Rev_trsase/Diguanyl_cyclase"/>
</dbReference>
<keyword evidence="3" id="KW-1185">Reference proteome</keyword>
<dbReference type="SUPFAM" id="SSF141868">
    <property type="entry name" value="EAL domain-like"/>
    <property type="match status" value="1"/>
</dbReference>
<dbReference type="PROSITE" id="PS50883">
    <property type="entry name" value="EAL"/>
    <property type="match status" value="1"/>
</dbReference>
<comment type="caution">
    <text evidence="2">The sequence shown here is derived from an EMBL/GenBank/DDBJ whole genome shotgun (WGS) entry which is preliminary data.</text>
</comment>
<reference evidence="3" key="1">
    <citation type="journal article" date="2016" name="Front. Microbiol.">
        <title>Molecular Keys to the Janthinobacterium and Duganella spp. Interaction with the Plant Pathogen Fusarium graminearum.</title>
        <authorList>
            <person name="Haack F.S."/>
            <person name="Poehlein A."/>
            <person name="Kroger C."/>
            <person name="Voigt C.A."/>
            <person name="Piepenbring M."/>
            <person name="Bode H.B."/>
            <person name="Daniel R."/>
            <person name="Schafer W."/>
            <person name="Streit W.R."/>
        </authorList>
    </citation>
    <scope>NUCLEOTIDE SEQUENCE [LARGE SCALE GENOMIC DNA]</scope>
    <source>
        <strain evidence="3">T54</strain>
    </source>
</reference>
<evidence type="ECO:0000259" key="1">
    <source>
        <dbReference type="PROSITE" id="PS50883"/>
    </source>
</evidence>
<dbReference type="SMART" id="SM00052">
    <property type="entry name" value="EAL"/>
    <property type="match status" value="1"/>
</dbReference>
<dbReference type="EMBL" id="LROM01000093">
    <property type="protein sequence ID" value="OEZ98093.1"/>
    <property type="molecule type" value="Genomic_DNA"/>
</dbReference>
<dbReference type="InterPro" id="IPR029016">
    <property type="entry name" value="GAF-like_dom_sf"/>
</dbReference>
<dbReference type="PANTHER" id="PTHR33121">
    <property type="entry name" value="CYCLIC DI-GMP PHOSPHODIESTERASE PDEF"/>
    <property type="match status" value="1"/>
</dbReference>
<proteinExistence type="predicted"/>
<dbReference type="Pfam" id="PF00563">
    <property type="entry name" value="EAL"/>
    <property type="match status" value="1"/>
</dbReference>
<dbReference type="InterPro" id="IPR035919">
    <property type="entry name" value="EAL_sf"/>
</dbReference>
<dbReference type="PANTHER" id="PTHR33121:SF19">
    <property type="entry name" value="CYCLIC DI-GMP PHOSPHODIESTERASE PA2567"/>
    <property type="match status" value="1"/>
</dbReference>
<dbReference type="InterPro" id="IPR003018">
    <property type="entry name" value="GAF"/>
</dbReference>
<dbReference type="Proteomes" id="UP000175989">
    <property type="component" value="Unassembled WGS sequence"/>
</dbReference>
<dbReference type="PATRIC" id="fig|762836.4.peg.3462"/>
<dbReference type="EC" id="3.1.4.52" evidence="2"/>
<dbReference type="AlphaFoldDB" id="A0A1E7WHK5"/>